<comment type="similarity">
    <text evidence="7">Belongs to the GlnE family.</text>
</comment>
<evidence type="ECO:0000256" key="3">
    <source>
        <dbReference type="ARBA" id="ARBA00022741"/>
    </source>
</evidence>
<dbReference type="EC" id="2.7.7.42" evidence="7"/>
<protein>
    <recommendedName>
        <fullName evidence="7">Bifunctional glutamine synthetase adenylyltransferase/adenylyl-removing enzyme</fullName>
    </recommendedName>
    <alternativeName>
        <fullName evidence="7">ATP:glutamine synthetase adenylyltransferase</fullName>
    </alternativeName>
    <alternativeName>
        <fullName evidence="7">ATase</fullName>
    </alternativeName>
    <domain>
        <recommendedName>
            <fullName evidence="7">Glutamine synthetase adenylyl-L-tyrosine phosphorylase</fullName>
            <ecNumber evidence="7">2.7.7.89</ecNumber>
        </recommendedName>
        <alternativeName>
            <fullName evidence="7">Adenylyl removase</fullName>
            <shortName evidence="7">AR</shortName>
            <shortName evidence="7">AT-N</shortName>
        </alternativeName>
    </domain>
    <domain>
        <recommendedName>
            <fullName evidence="7">Glutamine synthetase adenylyl transferase</fullName>
            <ecNumber evidence="7">2.7.7.42</ecNumber>
        </recommendedName>
        <alternativeName>
            <fullName evidence="7">Adenylyl transferase</fullName>
            <shortName evidence="7">AT</shortName>
            <shortName evidence="7">AT-C</shortName>
        </alternativeName>
    </domain>
</protein>
<keyword evidence="3 7" id="KW-0547">Nucleotide-binding</keyword>
<dbReference type="PANTHER" id="PTHR30621:SF0">
    <property type="entry name" value="BIFUNCTIONAL GLUTAMINE SYNTHETASE ADENYLYLTRANSFERASE_ADENYLYL-REMOVING ENZYME"/>
    <property type="match status" value="1"/>
</dbReference>
<dbReference type="FunFam" id="3.30.460.10:FF:000009">
    <property type="entry name" value="Bifunctional glutamine synthetase adenylyltransferase/adenylyl-removing enzyme"/>
    <property type="match status" value="1"/>
</dbReference>
<reference evidence="10 11" key="1">
    <citation type="journal article" date="2013" name="Genome Announc.">
        <title>Complete genome sequence of Simiduia agarivorans SA1(T), a marine bacterium able to degrade a variety of polysaccharides.</title>
        <authorList>
            <person name="Lin S.Y."/>
            <person name="Shieh W.Y."/>
            <person name="Chen J.S."/>
            <person name="Tang S.L."/>
        </authorList>
    </citation>
    <scope>NUCLEOTIDE SEQUENCE [LARGE SCALE GENOMIC DNA]</scope>
    <source>
        <strain evidence="11">DSM 21679 / JCM 13881 / BCRC 17597 / SA1</strain>
    </source>
</reference>
<dbReference type="EMBL" id="CP003746">
    <property type="protein sequence ID" value="AFU99867.2"/>
    <property type="molecule type" value="Genomic_DNA"/>
</dbReference>
<dbReference type="Gene3D" id="1.20.120.1510">
    <property type="match status" value="1"/>
</dbReference>
<dbReference type="GO" id="GO:0005829">
    <property type="term" value="C:cytosol"/>
    <property type="evidence" value="ECO:0007669"/>
    <property type="project" value="TreeGrafter"/>
</dbReference>
<dbReference type="eggNOG" id="COG1391">
    <property type="taxonomic scope" value="Bacteria"/>
</dbReference>
<keyword evidence="6 7" id="KW-0511">Multifunctional enzyme</keyword>
<dbReference type="SUPFAM" id="SSF81301">
    <property type="entry name" value="Nucleotidyltransferase"/>
    <property type="match status" value="2"/>
</dbReference>
<dbReference type="KEGG" id="saga:M5M_13635"/>
<dbReference type="GO" id="GO:0000820">
    <property type="term" value="P:regulation of glutamine family amino acid metabolic process"/>
    <property type="evidence" value="ECO:0007669"/>
    <property type="project" value="UniProtKB-UniRule"/>
</dbReference>
<feature type="domain" description="PII-uridylyltransferase/Glutamine-synthetase adenylyltransferase" evidence="9">
    <location>
        <begin position="855"/>
        <end position="947"/>
    </location>
</feature>
<sequence>MGASFRDKETFSANFSLSTILAVFMNQPAIDTRLVPGELSPLHQNIAIPHTDLPDTPQLRRLLLASDFAAEKLARFPHWWPAIAADAPVDYAALLSDMVAGCDSEEKFHQALRWFRHQHLIRLIYRECNGLDSLADTTAALTELASQMIAASLAWHYPRLCTQLGAPVGRHSGRTQPLVVLGMGKLGAWELNLSSDIDLIFAFPESGSTHSERQLDNQQFFTRLGQKLIASLDTVTVDGFAFRVDMRLRPHGDSGALVSNFNAIEDYYQTQGRDWERFAMIKARPVAWVGEGGAQAADELMALLTPFTYRKYVDFSAFDSLRDMKNLINREVHRKGLQDDVKLGAGGIRELEFIGQAFQLIRGGRDPELRERRVLPLLALLAEWDLIPAATQTALSQAYAFLRHAEHLIQAQQDRQTQQLPQDDALRDRLALAMGFPHWDDFWQALEQHRALVHQEFRAVISSPDDEEEAAEEVDIQHWASFLAALPEQAVAESWIAEQGFDDPAGVYKHLQDLYSQRAVSLMQAQGRERLDRFMPRLMALLADQAPQLETFIRVLKLVIAVLRRSAYLVLLIENPAAMAQLVSLCGASPWIADQLARHPALLDELLDVRSLYSPPDRTQLADELRQATLRINRDDQEAQMEALRYFRLAHGLRVAASEVAGVLPLMKVSDYLTWLAEAILEYVQQLAWEETVARHGFPTRAGQPVEAPEFCVVGYGKLGGIELGHGSDLDLVFVHNTELTGYTTGERSIDNQSFYIRMGQKMIHILNTQTVSGQLYEVDMRLRPSGNSGLLVTSLSAFEKYQRGEAWTWEQQALVRARAICGSADLMAAFEALRLALLCVPRDLEKLAADVVQMREKMRQSLGSGNKAGFHLKQDAGGIVDIEFMVQYAALAWAHQVPALVRYSDNIRILGCLEDADLLAATDVANLITAYKAYRSTGHALALQRQSVTLEDSQFRTERKAVEDLWQRLFGALGNQDK</sequence>
<dbReference type="Gene3D" id="3.30.460.10">
    <property type="entry name" value="Beta Polymerase, domain 2"/>
    <property type="match status" value="2"/>
</dbReference>
<dbReference type="PANTHER" id="PTHR30621">
    <property type="entry name" value="GLUTAMINE SYNTHETASE ADENYLYLTRANSFERASE"/>
    <property type="match status" value="1"/>
</dbReference>
<feature type="region of interest" description="Adenylyl removase" evidence="7">
    <location>
        <begin position="1"/>
        <end position="465"/>
    </location>
</feature>
<dbReference type="InterPro" id="IPR005190">
    <property type="entry name" value="GlnE_rpt_dom"/>
</dbReference>
<feature type="domain" description="Glutamate-ammonia ligase adenylyltransferase repeated" evidence="8">
    <location>
        <begin position="580"/>
        <end position="833"/>
    </location>
</feature>
<evidence type="ECO:0000256" key="4">
    <source>
        <dbReference type="ARBA" id="ARBA00022840"/>
    </source>
</evidence>
<proteinExistence type="inferred from homology"/>
<evidence type="ECO:0000256" key="5">
    <source>
        <dbReference type="ARBA" id="ARBA00022842"/>
    </source>
</evidence>
<dbReference type="EC" id="2.7.7.89" evidence="7"/>
<dbReference type="AlphaFoldDB" id="K4L123"/>
<dbReference type="GO" id="GO:0008882">
    <property type="term" value="F:[glutamate-ammonia-ligase] adenylyltransferase activity"/>
    <property type="evidence" value="ECO:0007669"/>
    <property type="project" value="UniProtKB-UniRule"/>
</dbReference>
<comment type="cofactor">
    <cofactor evidence="7">
        <name>Mg(2+)</name>
        <dbReference type="ChEBI" id="CHEBI:18420"/>
    </cofactor>
</comment>
<dbReference type="InterPro" id="IPR043519">
    <property type="entry name" value="NT_sf"/>
</dbReference>
<keyword evidence="4 7" id="KW-0067">ATP-binding</keyword>
<dbReference type="CDD" id="cd05401">
    <property type="entry name" value="NT_GlnE_GlnD_like"/>
    <property type="match status" value="2"/>
</dbReference>
<dbReference type="GO" id="GO:0000287">
    <property type="term" value="F:magnesium ion binding"/>
    <property type="evidence" value="ECO:0007669"/>
    <property type="project" value="UniProtKB-UniRule"/>
</dbReference>
<dbReference type="Proteomes" id="UP000000466">
    <property type="component" value="Chromosome"/>
</dbReference>
<evidence type="ECO:0000259" key="8">
    <source>
        <dbReference type="Pfam" id="PF03710"/>
    </source>
</evidence>
<dbReference type="FunFam" id="1.20.120.330:FF:000005">
    <property type="entry name" value="Bifunctional glutamine synthetase adenylyltransferase/adenylyl-removing enzyme"/>
    <property type="match status" value="1"/>
</dbReference>
<keyword evidence="2 7" id="KW-0548">Nucleotidyltransferase</keyword>
<dbReference type="Pfam" id="PF03710">
    <property type="entry name" value="GlnE"/>
    <property type="match status" value="2"/>
</dbReference>
<dbReference type="Gene3D" id="1.10.4050.10">
    <property type="entry name" value="Glutamine synthase adenylyltransferase GlnE"/>
    <property type="match status" value="1"/>
</dbReference>
<dbReference type="SUPFAM" id="SSF81593">
    <property type="entry name" value="Nucleotidyltransferase substrate binding subunit/domain"/>
    <property type="match status" value="2"/>
</dbReference>
<keyword evidence="1 7" id="KW-0808">Transferase</keyword>
<keyword evidence="5 7" id="KW-0460">Magnesium</keyword>
<accession>K4L123</accession>
<dbReference type="GO" id="GO:0047388">
    <property type="term" value="F:[glutamine synthetase]-adenylyl-L-tyrosine phosphorylase activity"/>
    <property type="evidence" value="ECO:0007669"/>
    <property type="project" value="UniProtKB-EC"/>
</dbReference>
<dbReference type="NCBIfam" id="NF008292">
    <property type="entry name" value="PRK11072.1"/>
    <property type="match status" value="1"/>
</dbReference>
<dbReference type="InterPro" id="IPR023057">
    <property type="entry name" value="GlnE"/>
</dbReference>
<evidence type="ECO:0000256" key="1">
    <source>
        <dbReference type="ARBA" id="ARBA00022679"/>
    </source>
</evidence>
<evidence type="ECO:0000256" key="6">
    <source>
        <dbReference type="ARBA" id="ARBA00023268"/>
    </source>
</evidence>
<name>K4L123_SIMAS</name>
<feature type="region of interest" description="Adenylyl transferase" evidence="7">
    <location>
        <begin position="471"/>
        <end position="979"/>
    </location>
</feature>
<comment type="catalytic activity">
    <reaction evidence="7">
        <text>[glutamine synthetase]-O(4)-(5'-adenylyl)-L-tyrosine + phosphate = [glutamine synthetase]-L-tyrosine + ADP</text>
        <dbReference type="Rhea" id="RHEA:43716"/>
        <dbReference type="Rhea" id="RHEA-COMP:10660"/>
        <dbReference type="Rhea" id="RHEA-COMP:10661"/>
        <dbReference type="ChEBI" id="CHEBI:43474"/>
        <dbReference type="ChEBI" id="CHEBI:46858"/>
        <dbReference type="ChEBI" id="CHEBI:83624"/>
        <dbReference type="ChEBI" id="CHEBI:456216"/>
        <dbReference type="EC" id="2.7.7.89"/>
    </reaction>
</comment>
<comment type="function">
    <text evidence="7">Involved in the regulation of glutamine synthetase GlnA, a key enzyme in the process to assimilate ammonia. When cellular nitrogen levels are high, the C-terminal adenylyl transferase (AT) inactivates GlnA by covalent transfer of an adenylyl group from ATP to specific tyrosine residue of GlnA, thus reducing its activity. Conversely, when nitrogen levels are low, the N-terminal adenylyl removase (AR) activates GlnA by removing the adenylyl group by phosphorolysis, increasing its activity. The regulatory region of GlnE binds the signal transduction protein PII (GlnB) which indicates the nitrogen status of the cell.</text>
</comment>
<feature type="domain" description="Glutamate-ammonia ligase adenylyltransferase repeated" evidence="8">
    <location>
        <begin position="58"/>
        <end position="287"/>
    </location>
</feature>
<dbReference type="STRING" id="1117647.M5M_13635"/>
<feature type="domain" description="PII-uridylyltransferase/Glutamine-synthetase adenylyltransferase" evidence="9">
    <location>
        <begin position="322"/>
        <end position="460"/>
    </location>
</feature>
<dbReference type="GO" id="GO:0016874">
    <property type="term" value="F:ligase activity"/>
    <property type="evidence" value="ECO:0007669"/>
    <property type="project" value="UniProtKB-KW"/>
</dbReference>
<dbReference type="GO" id="GO:0005524">
    <property type="term" value="F:ATP binding"/>
    <property type="evidence" value="ECO:0007669"/>
    <property type="project" value="UniProtKB-UniRule"/>
</dbReference>
<keyword evidence="11" id="KW-1185">Reference proteome</keyword>
<dbReference type="HAMAP" id="MF_00802">
    <property type="entry name" value="GlnE"/>
    <property type="match status" value="1"/>
</dbReference>
<dbReference type="InterPro" id="IPR013546">
    <property type="entry name" value="PII_UdlTrfase/GS_AdlTrfase"/>
</dbReference>
<gene>
    <name evidence="7" type="primary">glnE</name>
    <name evidence="10" type="ordered locus">M5M_13635</name>
</gene>
<evidence type="ECO:0000256" key="7">
    <source>
        <dbReference type="HAMAP-Rule" id="MF_00802"/>
    </source>
</evidence>
<dbReference type="Gene3D" id="1.20.120.330">
    <property type="entry name" value="Nucleotidyltransferases domain 2"/>
    <property type="match status" value="2"/>
</dbReference>
<organism evidence="10 11">
    <name type="scientific">Simiduia agarivorans (strain DSM 21679 / JCM 13881 / BCRC 17597 / SA1)</name>
    <dbReference type="NCBI Taxonomy" id="1117647"/>
    <lineage>
        <taxon>Bacteria</taxon>
        <taxon>Pseudomonadati</taxon>
        <taxon>Pseudomonadota</taxon>
        <taxon>Gammaproteobacteria</taxon>
        <taxon>Cellvibrionales</taxon>
        <taxon>Cellvibrionaceae</taxon>
        <taxon>Simiduia</taxon>
    </lineage>
</organism>
<comment type="catalytic activity">
    <reaction evidence="7">
        <text>[glutamine synthetase]-L-tyrosine + ATP = [glutamine synthetase]-O(4)-(5'-adenylyl)-L-tyrosine + diphosphate</text>
        <dbReference type="Rhea" id="RHEA:18589"/>
        <dbReference type="Rhea" id="RHEA-COMP:10660"/>
        <dbReference type="Rhea" id="RHEA-COMP:10661"/>
        <dbReference type="ChEBI" id="CHEBI:30616"/>
        <dbReference type="ChEBI" id="CHEBI:33019"/>
        <dbReference type="ChEBI" id="CHEBI:46858"/>
        <dbReference type="ChEBI" id="CHEBI:83624"/>
        <dbReference type="EC" id="2.7.7.42"/>
    </reaction>
</comment>
<evidence type="ECO:0000259" key="9">
    <source>
        <dbReference type="Pfam" id="PF08335"/>
    </source>
</evidence>
<evidence type="ECO:0000313" key="11">
    <source>
        <dbReference type="Proteomes" id="UP000000466"/>
    </source>
</evidence>
<dbReference type="Pfam" id="PF08335">
    <property type="entry name" value="GlnD_UR_UTase"/>
    <property type="match status" value="2"/>
</dbReference>
<dbReference type="HOGENOM" id="CLU_006233_0_1_6"/>
<evidence type="ECO:0000256" key="2">
    <source>
        <dbReference type="ARBA" id="ARBA00022695"/>
    </source>
</evidence>
<evidence type="ECO:0000313" key="10">
    <source>
        <dbReference type="EMBL" id="AFU99867.2"/>
    </source>
</evidence>